<accession>A0A835FIV9</accession>
<dbReference type="EMBL" id="JACEFO010000718">
    <property type="protein sequence ID" value="KAF8759220.1"/>
    <property type="molecule type" value="Genomic_DNA"/>
</dbReference>
<feature type="compositionally biased region" description="Pro residues" evidence="1">
    <location>
        <begin position="174"/>
        <end position="189"/>
    </location>
</feature>
<feature type="compositionally biased region" description="Low complexity" evidence="1">
    <location>
        <begin position="72"/>
        <end position="100"/>
    </location>
</feature>
<keyword evidence="3" id="KW-1185">Reference proteome</keyword>
<reference evidence="2" key="1">
    <citation type="submission" date="2020-07" db="EMBL/GenBank/DDBJ databases">
        <title>Genome sequence and genetic diversity analysis of an under-domesticated orphan crop, white fonio (Digitaria exilis).</title>
        <authorList>
            <person name="Bennetzen J.L."/>
            <person name="Chen S."/>
            <person name="Ma X."/>
            <person name="Wang X."/>
            <person name="Yssel A.E.J."/>
            <person name="Chaluvadi S.R."/>
            <person name="Johnson M."/>
            <person name="Gangashetty P."/>
            <person name="Hamidou F."/>
            <person name="Sanogo M.D."/>
            <person name="Zwaenepoel A."/>
            <person name="Wallace J."/>
            <person name="Van De Peer Y."/>
            <person name="Van Deynze A."/>
        </authorList>
    </citation>
    <scope>NUCLEOTIDE SEQUENCE</scope>
    <source>
        <tissue evidence="2">Leaves</tissue>
    </source>
</reference>
<protein>
    <submittedName>
        <fullName evidence="2">Uncharacterized protein</fullName>
    </submittedName>
</protein>
<sequence length="242" mass="26302">MVMPSRRSSSGMQSIRRELQRRRPKPLAPKSSTTKKTSAPLRPSPPLEGAHQKHPSPSAASKSPRPRPPHPLSRAAAAYPSTLPPSRSAPSSSGSARPSTHVSDERLRPGTAVGVRTRTTKLKTGKVLVLWLRATVVSPTHQGYEVIYDGSWPPSNPYGTVHVPRRHVRMIKPSPSPTNSPPQQAPPSRAPSSSTSDDTTATAKKEKMRPAPRPTTAGKSVRLVRSLFPELERHARAALPYY</sequence>
<feature type="compositionally biased region" description="Low complexity" evidence="1">
    <location>
        <begin position="190"/>
        <end position="202"/>
    </location>
</feature>
<feature type="region of interest" description="Disordered" evidence="1">
    <location>
        <begin position="170"/>
        <end position="222"/>
    </location>
</feature>
<feature type="region of interest" description="Disordered" evidence="1">
    <location>
        <begin position="1"/>
        <end position="118"/>
    </location>
</feature>
<feature type="compositionally biased region" description="Polar residues" evidence="1">
    <location>
        <begin position="1"/>
        <end position="13"/>
    </location>
</feature>
<dbReference type="Proteomes" id="UP000636709">
    <property type="component" value="Unassembled WGS sequence"/>
</dbReference>
<organism evidence="2 3">
    <name type="scientific">Digitaria exilis</name>
    <dbReference type="NCBI Taxonomy" id="1010633"/>
    <lineage>
        <taxon>Eukaryota</taxon>
        <taxon>Viridiplantae</taxon>
        <taxon>Streptophyta</taxon>
        <taxon>Embryophyta</taxon>
        <taxon>Tracheophyta</taxon>
        <taxon>Spermatophyta</taxon>
        <taxon>Magnoliopsida</taxon>
        <taxon>Liliopsida</taxon>
        <taxon>Poales</taxon>
        <taxon>Poaceae</taxon>
        <taxon>PACMAD clade</taxon>
        <taxon>Panicoideae</taxon>
        <taxon>Panicodae</taxon>
        <taxon>Paniceae</taxon>
        <taxon>Anthephorinae</taxon>
        <taxon>Digitaria</taxon>
    </lineage>
</organism>
<dbReference type="OrthoDB" id="696386at2759"/>
<gene>
    <name evidence="2" type="ORF">HU200_010249</name>
</gene>
<name>A0A835FIV9_9POAL</name>
<evidence type="ECO:0000256" key="1">
    <source>
        <dbReference type="SAM" id="MobiDB-lite"/>
    </source>
</evidence>
<dbReference type="InterPro" id="IPR021470">
    <property type="entry name" value="DUF3123"/>
</dbReference>
<evidence type="ECO:0000313" key="3">
    <source>
        <dbReference type="Proteomes" id="UP000636709"/>
    </source>
</evidence>
<evidence type="ECO:0000313" key="2">
    <source>
        <dbReference type="EMBL" id="KAF8759220.1"/>
    </source>
</evidence>
<dbReference type="Pfam" id="PF11321">
    <property type="entry name" value="DUF3123"/>
    <property type="match status" value="1"/>
</dbReference>
<proteinExistence type="predicted"/>
<dbReference type="AlphaFoldDB" id="A0A835FIV9"/>
<comment type="caution">
    <text evidence="2">The sequence shown here is derived from an EMBL/GenBank/DDBJ whole genome shotgun (WGS) entry which is preliminary data.</text>
</comment>